<dbReference type="Gene3D" id="1.25.40.20">
    <property type="entry name" value="Ankyrin repeat-containing domain"/>
    <property type="match status" value="3"/>
</dbReference>
<dbReference type="PANTHER" id="PTHR24198">
    <property type="entry name" value="ANKYRIN REPEAT AND PROTEIN KINASE DOMAIN-CONTAINING PROTEIN"/>
    <property type="match status" value="1"/>
</dbReference>
<organism evidence="3 4">
    <name type="scientific">Talaromyces proteolyticus</name>
    <dbReference type="NCBI Taxonomy" id="1131652"/>
    <lineage>
        <taxon>Eukaryota</taxon>
        <taxon>Fungi</taxon>
        <taxon>Dikarya</taxon>
        <taxon>Ascomycota</taxon>
        <taxon>Pezizomycotina</taxon>
        <taxon>Eurotiomycetes</taxon>
        <taxon>Eurotiomycetidae</taxon>
        <taxon>Eurotiales</taxon>
        <taxon>Trichocomaceae</taxon>
        <taxon>Talaromyces</taxon>
        <taxon>Talaromyces sect. Bacilispori</taxon>
    </lineage>
</organism>
<proteinExistence type="predicted"/>
<comment type="caution">
    <text evidence="3">The sequence shown here is derived from an EMBL/GenBank/DDBJ whole genome shotgun (WGS) entry which is preliminary data.</text>
</comment>
<reference evidence="3" key="1">
    <citation type="submission" date="2021-12" db="EMBL/GenBank/DDBJ databases">
        <title>Convergent genome expansion in fungi linked to evolution of root-endophyte symbiosis.</title>
        <authorList>
            <consortium name="DOE Joint Genome Institute"/>
            <person name="Ke Y.-H."/>
            <person name="Bonito G."/>
            <person name="Liao H.-L."/>
            <person name="Looney B."/>
            <person name="Rojas-Flechas A."/>
            <person name="Nash J."/>
            <person name="Hameed K."/>
            <person name="Schadt C."/>
            <person name="Martin F."/>
            <person name="Crous P.W."/>
            <person name="Miettinen O."/>
            <person name="Magnuson J.K."/>
            <person name="Labbe J."/>
            <person name="Jacobson D."/>
            <person name="Doktycz M.J."/>
            <person name="Veneault-Fourrey C."/>
            <person name="Kuo A."/>
            <person name="Mondo S."/>
            <person name="Calhoun S."/>
            <person name="Riley R."/>
            <person name="Ohm R."/>
            <person name="LaButti K."/>
            <person name="Andreopoulos B."/>
            <person name="Pangilinan J."/>
            <person name="Nolan M."/>
            <person name="Tritt A."/>
            <person name="Clum A."/>
            <person name="Lipzen A."/>
            <person name="Daum C."/>
            <person name="Barry K."/>
            <person name="Grigoriev I.V."/>
            <person name="Vilgalys R."/>
        </authorList>
    </citation>
    <scope>NUCLEOTIDE SEQUENCE</scope>
    <source>
        <strain evidence="3">PMI_201</strain>
    </source>
</reference>
<accession>A0AAD4PV34</accession>
<dbReference type="InterPro" id="IPR036770">
    <property type="entry name" value="Ankyrin_rpt-contain_sf"/>
</dbReference>
<keyword evidence="4" id="KW-1185">Reference proteome</keyword>
<protein>
    <submittedName>
        <fullName evidence="3">Ankyrin repeat-containing domain protein</fullName>
    </submittedName>
</protein>
<dbReference type="EMBL" id="JAJTJA010000013">
    <property type="protein sequence ID" value="KAH8690819.1"/>
    <property type="molecule type" value="Genomic_DNA"/>
</dbReference>
<gene>
    <name evidence="3" type="ORF">BGW36DRAFT_440138</name>
</gene>
<dbReference type="PANTHER" id="PTHR24198:SF165">
    <property type="entry name" value="ANKYRIN REPEAT-CONTAINING PROTEIN-RELATED"/>
    <property type="match status" value="1"/>
</dbReference>
<keyword evidence="2" id="KW-0040">ANK repeat</keyword>
<evidence type="ECO:0000313" key="4">
    <source>
        <dbReference type="Proteomes" id="UP001201262"/>
    </source>
</evidence>
<dbReference type="AlphaFoldDB" id="A0AAD4PV34"/>
<evidence type="ECO:0000256" key="2">
    <source>
        <dbReference type="ARBA" id="ARBA00023043"/>
    </source>
</evidence>
<dbReference type="Pfam" id="PF13857">
    <property type="entry name" value="Ank_5"/>
    <property type="match status" value="1"/>
</dbReference>
<evidence type="ECO:0000313" key="3">
    <source>
        <dbReference type="EMBL" id="KAH8690819.1"/>
    </source>
</evidence>
<sequence>MPHRLDEFPDEVLCLIIESFHPSERFLLAGLLRTNKHLYTIFLPYLYTLQTATAALIWAARYDKIDCAKNAIREGAHWCHEEPETVHPDLRTFTPHPEAGALYTACKYGNLEVVKLVLGTFPAKIVRKDRDKWRVRCLAAAASHFGSFDIVDYLLNHTTADIRWTDVDGWNTLMWACVSGNPWTVQRLLRHPLVNINRRSSNADFTPLAIAVYYNRERVVEKLAEDPRLDLDACREDLLQDAVMHKQYEILQTLIALYNSQRMLQGESVYLGLSQAIRQLDPVALHMFRAGFDENPQFSINYRPWSFSEPLLWVALLRKTNKVILPLFQFRGLKVNVWSKEEGATTLIYAIRQALNTVARALVHRQCSLNARDSKYGRTALMWAVINGNAPMVSLLLSRPGINVCLRDHSYMTALTYATTGRRYDVMRLLLAHNNISVNMRDGDGMTPLMRAISRRNYGMARLLLDMDGIDFNIIDNDGNTVLQLAEKGASRSVFAKMVRTRMRNRKLPRFYHEPRL</sequence>
<dbReference type="InterPro" id="IPR002110">
    <property type="entry name" value="Ankyrin_rpt"/>
</dbReference>
<dbReference type="Proteomes" id="UP001201262">
    <property type="component" value="Unassembled WGS sequence"/>
</dbReference>
<evidence type="ECO:0000256" key="1">
    <source>
        <dbReference type="ARBA" id="ARBA00022737"/>
    </source>
</evidence>
<dbReference type="RefSeq" id="XP_046067015.1">
    <property type="nucleotide sequence ID" value="XM_046221524.1"/>
</dbReference>
<keyword evidence="1" id="KW-0677">Repeat</keyword>
<dbReference type="GeneID" id="70251811"/>
<dbReference type="Pfam" id="PF12796">
    <property type="entry name" value="Ank_2"/>
    <property type="match status" value="2"/>
</dbReference>
<name>A0AAD4PV34_9EURO</name>
<dbReference type="SUPFAM" id="SSF48403">
    <property type="entry name" value="Ankyrin repeat"/>
    <property type="match status" value="2"/>
</dbReference>
<dbReference type="SMART" id="SM00248">
    <property type="entry name" value="ANK"/>
    <property type="match status" value="10"/>
</dbReference>